<evidence type="ECO:0000256" key="1">
    <source>
        <dbReference type="ARBA" id="ARBA00001933"/>
    </source>
</evidence>
<dbReference type="InterPro" id="IPR036052">
    <property type="entry name" value="TrpB-like_PALP_sf"/>
</dbReference>
<keyword evidence="4" id="KW-0808">Transferase</keyword>
<keyword evidence="5" id="KW-1185">Reference proteome</keyword>
<evidence type="ECO:0000313" key="5">
    <source>
        <dbReference type="Proteomes" id="UP001332192"/>
    </source>
</evidence>
<organism evidence="4 5">
    <name type="scientific">Carboxydichorda subterranea</name>
    <dbReference type="NCBI Taxonomy" id="3109565"/>
    <lineage>
        <taxon>Bacteria</taxon>
        <taxon>Bacillati</taxon>
        <taxon>Bacillota</taxon>
        <taxon>Limnochordia</taxon>
        <taxon>Limnochordales</taxon>
        <taxon>Geochordaceae</taxon>
        <taxon>Carboxydichorda</taxon>
    </lineage>
</organism>
<comment type="cofactor">
    <cofactor evidence="1">
        <name>pyridoxal 5'-phosphate</name>
        <dbReference type="ChEBI" id="CHEBI:597326"/>
    </cofactor>
</comment>
<evidence type="ECO:0000259" key="3">
    <source>
        <dbReference type="Pfam" id="PF00291"/>
    </source>
</evidence>
<dbReference type="EMBL" id="CP141615">
    <property type="protein sequence ID" value="WRP16579.1"/>
    <property type="molecule type" value="Genomic_DNA"/>
</dbReference>
<reference evidence="4 5" key="1">
    <citation type="journal article" date="2024" name="Front. Microbiol.">
        <title>Novel thermophilic genera Geochorda gen. nov. and Carboxydochorda gen. nov. from the deep terrestrial subsurface reveal the ecophysiological diversity in the class Limnochordia.</title>
        <authorList>
            <person name="Karnachuk O.V."/>
            <person name="Lukina A.P."/>
            <person name="Avakyan M.R."/>
            <person name="Kadnikov V.V."/>
            <person name="Begmatov S."/>
            <person name="Beletsky A.V."/>
            <person name="Vlasova K.G."/>
            <person name="Novikov A.A."/>
            <person name="Shcherbakova V.A."/>
            <person name="Mardanov A.V."/>
            <person name="Ravin N.V."/>
        </authorList>
    </citation>
    <scope>NUCLEOTIDE SEQUENCE [LARGE SCALE GENOMIC DNA]</scope>
    <source>
        <strain evidence="4 5">L945</strain>
    </source>
</reference>
<dbReference type="InterPro" id="IPR050214">
    <property type="entry name" value="Cys_Synth/Cystath_Beta-Synth"/>
</dbReference>
<dbReference type="InterPro" id="IPR001926">
    <property type="entry name" value="TrpB-like_PALP"/>
</dbReference>
<dbReference type="RefSeq" id="WP_324715852.1">
    <property type="nucleotide sequence ID" value="NZ_CP141615.1"/>
</dbReference>
<dbReference type="GO" id="GO:0016740">
    <property type="term" value="F:transferase activity"/>
    <property type="evidence" value="ECO:0007669"/>
    <property type="project" value="UniProtKB-KW"/>
</dbReference>
<dbReference type="Pfam" id="PF00291">
    <property type="entry name" value="PALP"/>
    <property type="match status" value="1"/>
</dbReference>
<protein>
    <submittedName>
        <fullName evidence="4">Cysteine synthase family protein</fullName>
        <ecNumber evidence="4">2.5.1.-</ecNumber>
    </submittedName>
</protein>
<name>A0ABZ1BUX5_9FIRM</name>
<dbReference type="PANTHER" id="PTHR10314">
    <property type="entry name" value="CYSTATHIONINE BETA-SYNTHASE"/>
    <property type="match status" value="1"/>
</dbReference>
<feature type="domain" description="Tryptophan synthase beta chain-like PALP" evidence="3">
    <location>
        <begin position="16"/>
        <end position="302"/>
    </location>
</feature>
<dbReference type="SUPFAM" id="SSF53686">
    <property type="entry name" value="Tryptophan synthase beta subunit-like PLP-dependent enzymes"/>
    <property type="match status" value="1"/>
</dbReference>
<dbReference type="EC" id="2.5.1.-" evidence="4"/>
<keyword evidence="2" id="KW-0663">Pyridoxal phosphate</keyword>
<accession>A0ABZ1BUX5</accession>
<evidence type="ECO:0000313" key="4">
    <source>
        <dbReference type="EMBL" id="WRP16579.1"/>
    </source>
</evidence>
<evidence type="ECO:0000256" key="2">
    <source>
        <dbReference type="ARBA" id="ARBA00022898"/>
    </source>
</evidence>
<proteinExistence type="predicted"/>
<sequence>MPGVARSSPNRGGSILDFVGSTPLVEIRSDRQPNCRVLAKAEFYSPSGGPKDRVVKRIVEKAEKDGLLKPGMALIEASTGSTGIATALVAAVRGYDAVIVMPEGMSRERRQIIEALGARLELTQGSGSDIERAIARVKELMAGDPGRYFFINQFVNRENVETHYRETGPEIWEQTGGALDAFVAMMGTGGTVTGVSRYLKERDPRIRCFAGEPTSSATYLTGQKGAHVIEGVGDGLVPEIFDREVVDGFVLISDEEALGTCRWLARRHGLLVGPSSGANVAAALKLAEAYPELETIVTVLPDTALRYLSTGLYGRAGVGFDAQGPDGPVEWWQERCVQRLTVVR</sequence>
<dbReference type="Proteomes" id="UP001332192">
    <property type="component" value="Chromosome"/>
</dbReference>
<gene>
    <name evidence="4" type="ORF">U7230_10805</name>
</gene>
<dbReference type="Gene3D" id="3.40.50.1100">
    <property type="match status" value="2"/>
</dbReference>
<dbReference type="CDD" id="cd01561">
    <property type="entry name" value="CBS_like"/>
    <property type="match status" value="1"/>
</dbReference>